<sequence>MPCLTDIMTTDQKCNLKYDPWEFALDDRGEWFWEEPSYFLSFAVLTDTSPRDYLDLGGIILQEVKG</sequence>
<name>A0ABR2XZP8_9PEZI</name>
<dbReference type="Proteomes" id="UP001465668">
    <property type="component" value="Unassembled WGS sequence"/>
</dbReference>
<comment type="caution">
    <text evidence="1">The sequence shown here is derived from an EMBL/GenBank/DDBJ whole genome shotgun (WGS) entry which is preliminary data.</text>
</comment>
<keyword evidence="2" id="KW-1185">Reference proteome</keyword>
<gene>
    <name evidence="1" type="ORF">SCAR479_03991</name>
</gene>
<evidence type="ECO:0000313" key="1">
    <source>
        <dbReference type="EMBL" id="KAK9779124.1"/>
    </source>
</evidence>
<protein>
    <submittedName>
        <fullName evidence="1">Uncharacterized protein</fullName>
    </submittedName>
</protein>
<dbReference type="EMBL" id="JARVKM010000012">
    <property type="protein sequence ID" value="KAK9779124.1"/>
    <property type="molecule type" value="Genomic_DNA"/>
</dbReference>
<proteinExistence type="predicted"/>
<reference evidence="1 2" key="1">
    <citation type="submission" date="2024-02" db="EMBL/GenBank/DDBJ databases">
        <title>First draft genome assembly of two strains of Seiridium cardinale.</title>
        <authorList>
            <person name="Emiliani G."/>
            <person name="Scali E."/>
        </authorList>
    </citation>
    <scope>NUCLEOTIDE SEQUENCE [LARGE SCALE GENOMIC DNA]</scope>
    <source>
        <strain evidence="1 2">BM-138-000479</strain>
    </source>
</reference>
<organism evidence="1 2">
    <name type="scientific">Seiridium cardinale</name>
    <dbReference type="NCBI Taxonomy" id="138064"/>
    <lineage>
        <taxon>Eukaryota</taxon>
        <taxon>Fungi</taxon>
        <taxon>Dikarya</taxon>
        <taxon>Ascomycota</taxon>
        <taxon>Pezizomycotina</taxon>
        <taxon>Sordariomycetes</taxon>
        <taxon>Xylariomycetidae</taxon>
        <taxon>Amphisphaeriales</taxon>
        <taxon>Sporocadaceae</taxon>
        <taxon>Seiridium</taxon>
    </lineage>
</organism>
<evidence type="ECO:0000313" key="2">
    <source>
        <dbReference type="Proteomes" id="UP001465668"/>
    </source>
</evidence>
<accession>A0ABR2XZP8</accession>